<evidence type="ECO:0000313" key="1">
    <source>
        <dbReference type="EMBL" id="GAJ19573.1"/>
    </source>
</evidence>
<reference evidence="1" key="1">
    <citation type="journal article" date="2014" name="Front. Microbiol.">
        <title>High frequency of phylogenetically diverse reductive dehalogenase-homologous genes in deep subseafloor sedimentary metagenomes.</title>
        <authorList>
            <person name="Kawai M."/>
            <person name="Futagami T."/>
            <person name="Toyoda A."/>
            <person name="Takaki Y."/>
            <person name="Nishi S."/>
            <person name="Hori S."/>
            <person name="Arai W."/>
            <person name="Tsubouchi T."/>
            <person name="Morono Y."/>
            <person name="Uchiyama I."/>
            <person name="Ito T."/>
            <person name="Fujiyama A."/>
            <person name="Inagaki F."/>
            <person name="Takami H."/>
        </authorList>
    </citation>
    <scope>NUCLEOTIDE SEQUENCE</scope>
    <source>
        <strain evidence="1">Expedition CK06-06</strain>
    </source>
</reference>
<comment type="caution">
    <text evidence="1">The sequence shown here is derived from an EMBL/GenBank/DDBJ whole genome shotgun (WGS) entry which is preliminary data.</text>
</comment>
<proteinExistence type="predicted"/>
<feature type="non-terminal residue" evidence="1">
    <location>
        <position position="1"/>
    </location>
</feature>
<dbReference type="EMBL" id="BARW01040663">
    <property type="protein sequence ID" value="GAJ19573.1"/>
    <property type="molecule type" value="Genomic_DNA"/>
</dbReference>
<name>X1UQ26_9ZZZZ</name>
<protein>
    <submittedName>
        <fullName evidence="1">Uncharacterized protein</fullName>
    </submittedName>
</protein>
<organism evidence="1">
    <name type="scientific">marine sediment metagenome</name>
    <dbReference type="NCBI Taxonomy" id="412755"/>
    <lineage>
        <taxon>unclassified sequences</taxon>
        <taxon>metagenomes</taxon>
        <taxon>ecological metagenomes</taxon>
    </lineage>
</organism>
<sequence length="110" mass="12445">PRTIFNTFEKGNKMSEQEMVGGDTLQEMPSQRDFKESCFDLRGNIEGIKLNVQILKADSAMRIMGSPDRPIDLPEILANLQLAYRHLEDAHMRLGKAVQAYDGGESCYPR</sequence>
<gene>
    <name evidence="1" type="ORF">S12H4_61320</name>
</gene>
<dbReference type="AlphaFoldDB" id="X1UQ26"/>
<accession>X1UQ26</accession>